<feature type="domain" description="HTH cro/C1-type" evidence="1">
    <location>
        <begin position="21"/>
        <end position="76"/>
    </location>
</feature>
<keyword evidence="3" id="KW-1185">Reference proteome</keyword>
<gene>
    <name evidence="2" type="ORF">ACFSJ0_42120</name>
</gene>
<accession>A0ABW4GM88</accession>
<dbReference type="SMART" id="SM00530">
    <property type="entry name" value="HTH_XRE"/>
    <property type="match status" value="1"/>
</dbReference>
<comment type="caution">
    <text evidence="2">The sequence shown here is derived from an EMBL/GenBank/DDBJ whole genome shotgun (WGS) entry which is preliminary data.</text>
</comment>
<proteinExistence type="predicted"/>
<evidence type="ECO:0000313" key="3">
    <source>
        <dbReference type="Proteomes" id="UP001597097"/>
    </source>
</evidence>
<dbReference type="CDD" id="cd00093">
    <property type="entry name" value="HTH_XRE"/>
    <property type="match status" value="1"/>
</dbReference>
<dbReference type="Pfam" id="PF13560">
    <property type="entry name" value="HTH_31"/>
    <property type="match status" value="1"/>
</dbReference>
<dbReference type="InterPro" id="IPR043917">
    <property type="entry name" value="DUF5753"/>
</dbReference>
<dbReference type="PROSITE" id="PS50943">
    <property type="entry name" value="HTH_CROC1"/>
    <property type="match status" value="1"/>
</dbReference>
<dbReference type="Proteomes" id="UP001597097">
    <property type="component" value="Unassembled WGS sequence"/>
</dbReference>
<evidence type="ECO:0000313" key="2">
    <source>
        <dbReference type="EMBL" id="MFD1543700.1"/>
    </source>
</evidence>
<dbReference type="InterPro" id="IPR001387">
    <property type="entry name" value="Cro/C1-type_HTH"/>
</dbReference>
<organism evidence="2 3">
    <name type="scientific">Nonomuraea guangzhouensis</name>
    <dbReference type="NCBI Taxonomy" id="1291555"/>
    <lineage>
        <taxon>Bacteria</taxon>
        <taxon>Bacillati</taxon>
        <taxon>Actinomycetota</taxon>
        <taxon>Actinomycetes</taxon>
        <taxon>Streptosporangiales</taxon>
        <taxon>Streptosporangiaceae</taxon>
        <taxon>Nonomuraea</taxon>
    </lineage>
</organism>
<evidence type="ECO:0000259" key="1">
    <source>
        <dbReference type="PROSITE" id="PS50943"/>
    </source>
</evidence>
<dbReference type="Pfam" id="PF19054">
    <property type="entry name" value="DUF5753"/>
    <property type="match status" value="1"/>
</dbReference>
<name>A0ABW4GM88_9ACTN</name>
<dbReference type="RefSeq" id="WP_219539279.1">
    <property type="nucleotide sequence ID" value="NZ_JAHKRM010000057.1"/>
</dbReference>
<protein>
    <submittedName>
        <fullName evidence="2">Helix-turn-helix domain-containing protein</fullName>
    </submittedName>
</protein>
<dbReference type="EMBL" id="JBHUCM010000039">
    <property type="protein sequence ID" value="MFD1543700.1"/>
    <property type="molecule type" value="Genomic_DNA"/>
</dbReference>
<reference evidence="3" key="1">
    <citation type="journal article" date="2019" name="Int. J. Syst. Evol. Microbiol.">
        <title>The Global Catalogue of Microorganisms (GCM) 10K type strain sequencing project: providing services to taxonomists for standard genome sequencing and annotation.</title>
        <authorList>
            <consortium name="The Broad Institute Genomics Platform"/>
            <consortium name="The Broad Institute Genome Sequencing Center for Infectious Disease"/>
            <person name="Wu L."/>
            <person name="Ma J."/>
        </authorList>
    </citation>
    <scope>NUCLEOTIDE SEQUENCE [LARGE SCALE GENOMIC DNA]</scope>
    <source>
        <strain evidence="3">CGMCC 1.15399</strain>
    </source>
</reference>
<sequence>MSRTEEIDPDESPRAAFAYLLRRLRTTGGLTQRDLADRLGYSESQIGMIEQGRRRPTQHLADLLDTEFGVEDFGQLYVRTTWAGSPEHFRAWLDEEQEATALRSWEPMLVTGLLQTEAYARALFAAEPGITPKEVDERTQARMQRQRVLTRDKPPTVTAIMDEGVLRRPVGGTEVMRDQLAHILELAQHRQISVQVVPYNAGAYAGLLGGLIIAERHGTPSTVYVESQPHGRAYEDRAIISGVLRRYDCVRSEAYPHHLSLNIIKDVMTHGPQ</sequence>